<sequence>MTTTKFFQFEADFVNTLRCIPMVVRYKLDTCGIKLKLSHWNHFNLAEREALVDLPCTTASEIKTYQEFLQQLVTKQTGAPASELPIEENPAWMDNKNIPSEVLEKAKEVGVDIAIEQWESLSPVQRFALIKLSRPSHENHNFLPAMKEFKLI</sequence>
<evidence type="ECO:0000313" key="2">
    <source>
        <dbReference type="Proteomes" id="UP001576780"/>
    </source>
</evidence>
<evidence type="ECO:0000313" key="1">
    <source>
        <dbReference type="EMBL" id="MFB2834542.1"/>
    </source>
</evidence>
<dbReference type="Pfam" id="PF09655">
    <property type="entry name" value="Nitr_red_assoc"/>
    <property type="match status" value="1"/>
</dbReference>
<dbReference type="RefSeq" id="WP_413276976.1">
    <property type="nucleotide sequence ID" value="NZ_JBHFNT010000071.1"/>
</dbReference>
<proteinExistence type="predicted"/>
<comment type="caution">
    <text evidence="1">The sequence shown here is derived from an EMBL/GenBank/DDBJ whole genome shotgun (WGS) entry which is preliminary data.</text>
</comment>
<protein>
    <submittedName>
        <fullName evidence="1">Nitrate reductase associated protein</fullName>
    </submittedName>
</protein>
<name>A0ABV4WI25_9CYAN</name>
<keyword evidence="2" id="KW-1185">Reference proteome</keyword>
<dbReference type="NCBIfam" id="TIGR02664">
    <property type="entry name" value="nitr_red_assoc"/>
    <property type="match status" value="1"/>
</dbReference>
<accession>A0ABV4WI25</accession>
<organism evidence="1 2">
    <name type="scientific">Floridaenema evergladense BLCC-F167</name>
    <dbReference type="NCBI Taxonomy" id="3153639"/>
    <lineage>
        <taxon>Bacteria</taxon>
        <taxon>Bacillati</taxon>
        <taxon>Cyanobacteriota</taxon>
        <taxon>Cyanophyceae</taxon>
        <taxon>Oscillatoriophycideae</taxon>
        <taxon>Aerosakkonematales</taxon>
        <taxon>Aerosakkonemataceae</taxon>
        <taxon>Floridanema</taxon>
        <taxon>Floridanema evergladense</taxon>
    </lineage>
</organism>
<dbReference type="Proteomes" id="UP001576780">
    <property type="component" value="Unassembled WGS sequence"/>
</dbReference>
<gene>
    <name evidence="1" type="ORF">ACE1CA_08415</name>
</gene>
<dbReference type="EMBL" id="JBHFNT010000071">
    <property type="protein sequence ID" value="MFB2834542.1"/>
    <property type="molecule type" value="Genomic_DNA"/>
</dbReference>
<reference evidence="1 2" key="1">
    <citation type="submission" date="2024-09" db="EMBL/GenBank/DDBJ databases">
        <title>Floridaenema gen nov. (Aerosakkonemataceae, Aerosakkonematales ord. nov., Cyanobacteria) from benthic tropical and subtropical fresh waters, with the description of four new species.</title>
        <authorList>
            <person name="Moretto J.A."/>
            <person name="Berthold D.E."/>
            <person name="Lefler F.W."/>
            <person name="Huang I.-S."/>
            <person name="Laughinghouse H. IV."/>
        </authorList>
    </citation>
    <scope>NUCLEOTIDE SEQUENCE [LARGE SCALE GENOMIC DNA]</scope>
    <source>
        <strain evidence="1 2">BLCC-F167</strain>
    </source>
</reference>
<dbReference type="InterPro" id="IPR013481">
    <property type="entry name" value="NarM"/>
</dbReference>